<keyword evidence="2" id="KW-0472">Membrane</keyword>
<proteinExistence type="predicted"/>
<keyword evidence="2" id="KW-1133">Transmembrane helix</keyword>
<evidence type="ECO:0000256" key="2">
    <source>
        <dbReference type="SAM" id="Phobius"/>
    </source>
</evidence>
<sequence length="79" mass="8165">MNADHNTHTTLARSLRIVAYCSLTAIVIALFVAMCAILRDSAIDREVSQRGATDTLELHGGTGASPDVAPDATAGKSPG</sequence>
<organism evidence="3 4">
    <name type="scientific">Burkholderia gladioli</name>
    <name type="common">Pseudomonas marginata</name>
    <name type="synonym">Phytomonas marginata</name>
    <dbReference type="NCBI Taxonomy" id="28095"/>
    <lineage>
        <taxon>Bacteria</taxon>
        <taxon>Pseudomonadati</taxon>
        <taxon>Pseudomonadota</taxon>
        <taxon>Betaproteobacteria</taxon>
        <taxon>Burkholderiales</taxon>
        <taxon>Burkholderiaceae</taxon>
        <taxon>Burkholderia</taxon>
    </lineage>
</organism>
<dbReference type="EMBL" id="PDDY01000001">
    <property type="protein sequence ID" value="PEH41140.1"/>
    <property type="molecule type" value="Genomic_DNA"/>
</dbReference>
<accession>A0A2A7SD20</accession>
<gene>
    <name evidence="3" type="ORF">CRM94_02625</name>
</gene>
<evidence type="ECO:0000256" key="1">
    <source>
        <dbReference type="SAM" id="MobiDB-lite"/>
    </source>
</evidence>
<protein>
    <recommendedName>
        <fullName evidence="5">Sperm-specific protein Phi-1</fullName>
    </recommendedName>
</protein>
<evidence type="ECO:0000313" key="3">
    <source>
        <dbReference type="EMBL" id="PEH41140.1"/>
    </source>
</evidence>
<feature type="transmembrane region" description="Helical" evidence="2">
    <location>
        <begin position="17"/>
        <end position="38"/>
    </location>
</feature>
<dbReference type="Proteomes" id="UP000220629">
    <property type="component" value="Unassembled WGS sequence"/>
</dbReference>
<dbReference type="RefSeq" id="WP_096752157.1">
    <property type="nucleotide sequence ID" value="NZ_CADEPO010000007.1"/>
</dbReference>
<keyword evidence="2" id="KW-0812">Transmembrane</keyword>
<evidence type="ECO:0008006" key="5">
    <source>
        <dbReference type="Google" id="ProtNLM"/>
    </source>
</evidence>
<comment type="caution">
    <text evidence="3">The sequence shown here is derived from an EMBL/GenBank/DDBJ whole genome shotgun (WGS) entry which is preliminary data.</text>
</comment>
<feature type="region of interest" description="Disordered" evidence="1">
    <location>
        <begin position="54"/>
        <end position="79"/>
    </location>
</feature>
<reference evidence="4" key="1">
    <citation type="submission" date="2017-09" db="EMBL/GenBank/DDBJ databases">
        <title>FDA dAtabase for Regulatory Grade micrObial Sequences (FDA-ARGOS): Supporting development and validation of Infectious Disease Dx tests.</title>
        <authorList>
            <person name="Minogue T."/>
            <person name="Wolcott M."/>
            <person name="Wasieloski L."/>
            <person name="Aguilar W."/>
            <person name="Moore D."/>
            <person name="Tallon L."/>
            <person name="Sadzewicz L."/>
            <person name="Ott S."/>
            <person name="Zhao X."/>
            <person name="Nagaraj S."/>
            <person name="Vavikolanu K."/>
            <person name="Aluvathingal J."/>
            <person name="Nadendla S."/>
            <person name="Sichtig H."/>
        </authorList>
    </citation>
    <scope>NUCLEOTIDE SEQUENCE [LARGE SCALE GENOMIC DNA]</scope>
    <source>
        <strain evidence="4">FDAARGOS_390</strain>
    </source>
</reference>
<evidence type="ECO:0000313" key="4">
    <source>
        <dbReference type="Proteomes" id="UP000220629"/>
    </source>
</evidence>
<dbReference type="AlphaFoldDB" id="A0A2A7SD20"/>
<name>A0A2A7SD20_BURGA</name>